<dbReference type="Proteomes" id="UP000518752">
    <property type="component" value="Unassembled WGS sequence"/>
</dbReference>
<feature type="region of interest" description="Disordered" evidence="1">
    <location>
        <begin position="108"/>
        <end position="177"/>
    </location>
</feature>
<feature type="transmembrane region" description="Helical" evidence="2">
    <location>
        <begin position="37"/>
        <end position="57"/>
    </location>
</feature>
<evidence type="ECO:0000256" key="1">
    <source>
        <dbReference type="SAM" id="MobiDB-lite"/>
    </source>
</evidence>
<reference evidence="4 5" key="1">
    <citation type="journal article" date="2020" name="ISME J.">
        <title>Uncovering the hidden diversity of litter-decomposition mechanisms in mushroom-forming fungi.</title>
        <authorList>
            <person name="Floudas D."/>
            <person name="Bentzer J."/>
            <person name="Ahren D."/>
            <person name="Johansson T."/>
            <person name="Persson P."/>
            <person name="Tunlid A."/>
        </authorList>
    </citation>
    <scope>NUCLEOTIDE SEQUENCE [LARGE SCALE GENOMIC DNA]</scope>
    <source>
        <strain evidence="4 5">CBS 406.79</strain>
    </source>
</reference>
<accession>A0A8H5MB93</accession>
<keyword evidence="2" id="KW-1133">Transmembrane helix</keyword>
<evidence type="ECO:0000313" key="4">
    <source>
        <dbReference type="EMBL" id="KAF5387577.1"/>
    </source>
</evidence>
<name>A0A8H5MB93_9AGAR</name>
<proteinExistence type="predicted"/>
<feature type="compositionally biased region" description="Gly residues" evidence="1">
    <location>
        <begin position="111"/>
        <end position="127"/>
    </location>
</feature>
<keyword evidence="3" id="KW-0732">Signal</keyword>
<comment type="caution">
    <text evidence="4">The sequence shown here is derived from an EMBL/GenBank/DDBJ whole genome shotgun (WGS) entry which is preliminary data.</text>
</comment>
<sequence>MTLITAIIFSTIALHAHSVEAQTFNNRRRHSSVGRIVAGVVVGCLVLIALLVLCCIMTRRRRRMRGMGPAGTGVAGGPSQGGYGLGAMPLFGGGGRFGRKQEYNQDAALAGGPGVQNGYAGQTGGRPGATAAPSQVPPPPYADKENTGYAPPPGPPPAAHISPGDGRNEHFVGGFRS</sequence>
<feature type="chain" id="PRO_5034089114" description="Transmembrane protein" evidence="3">
    <location>
        <begin position="22"/>
        <end position="177"/>
    </location>
</feature>
<evidence type="ECO:0008006" key="6">
    <source>
        <dbReference type="Google" id="ProtNLM"/>
    </source>
</evidence>
<dbReference type="AlphaFoldDB" id="A0A8H5MB93"/>
<evidence type="ECO:0000256" key="2">
    <source>
        <dbReference type="SAM" id="Phobius"/>
    </source>
</evidence>
<feature type="signal peptide" evidence="3">
    <location>
        <begin position="1"/>
        <end position="21"/>
    </location>
</feature>
<dbReference type="EMBL" id="JAACJN010000031">
    <property type="protein sequence ID" value="KAF5387577.1"/>
    <property type="molecule type" value="Genomic_DNA"/>
</dbReference>
<gene>
    <name evidence="4" type="ORF">D9757_006583</name>
</gene>
<organism evidence="4 5">
    <name type="scientific">Collybiopsis confluens</name>
    <dbReference type="NCBI Taxonomy" id="2823264"/>
    <lineage>
        <taxon>Eukaryota</taxon>
        <taxon>Fungi</taxon>
        <taxon>Dikarya</taxon>
        <taxon>Basidiomycota</taxon>
        <taxon>Agaricomycotina</taxon>
        <taxon>Agaricomycetes</taxon>
        <taxon>Agaricomycetidae</taxon>
        <taxon>Agaricales</taxon>
        <taxon>Marasmiineae</taxon>
        <taxon>Omphalotaceae</taxon>
        <taxon>Collybiopsis</taxon>
    </lineage>
</organism>
<evidence type="ECO:0000313" key="5">
    <source>
        <dbReference type="Proteomes" id="UP000518752"/>
    </source>
</evidence>
<keyword evidence="5" id="KW-1185">Reference proteome</keyword>
<keyword evidence="2" id="KW-0812">Transmembrane</keyword>
<evidence type="ECO:0000256" key="3">
    <source>
        <dbReference type="SAM" id="SignalP"/>
    </source>
</evidence>
<protein>
    <recommendedName>
        <fullName evidence="6">Transmembrane protein</fullName>
    </recommendedName>
</protein>
<keyword evidence="2" id="KW-0472">Membrane</keyword>